<keyword evidence="2" id="KW-0418">Kinase</keyword>
<dbReference type="PANTHER" id="PTHR36091">
    <property type="entry name" value="ALTERED INHERITANCE OF MITOCHONDRIA PROTEIN 9, MITOCHONDRIAL"/>
    <property type="match status" value="1"/>
</dbReference>
<dbReference type="InterPro" id="IPR051035">
    <property type="entry name" value="Mito_inheritance_9"/>
</dbReference>
<gene>
    <name evidence="2" type="ORF">BDV33DRAFT_193184</name>
</gene>
<sequence>MMKNHPIMTRTVFGSLRPRTIRFHQLRNPQHARASRECVQQSDATLHDELFRYTSGRWIFNEHLRLAERFLEFDVSALQNVVSAASGHSISDLRTFIKLSEGGFNRVFQATFNDGKCVIARLPYPNTVPEHYAVASEAATLDYLRLRGIRTPEVYAWCSTKANPVGAEYIIMEKLDGIPLGDKWFSMTPKEQHKVMKQIIEWETRLMSLQFPASGSLYHTKDLVSESRVQLAYPNGMAFCIGPIAHYDWWHDKRDLLNIDRGPWLSSMGVFRAAGERELAWTKAYAKPRLPYDRLYREIYYFKQVSPDSHITDLSKYLEMAPFLAYGNDSTLNRPVMRHPDLQPNNILVSDSNDIIGLIDWQHCSILPLGIAAGIPFHIQNYGDPESEMLKQPQLALPPDYDSLPSSEQASLLETRRKRLIHFLYAAFTKRLNKDHYDAIFDESVILRQRLFKNAGTPWEGDSISLRAELIRSIQSWPTIAQTNDAGPNGSAYPVPPVSYSEDIIRETLDLDARQKEADITMEETRHALGVDVLGWVPNDDYDAVKEMVHDIKTKMLEAAETPEVVIGTRDHFPFDDFDEGA</sequence>
<protein>
    <submittedName>
        <fullName evidence="2">Kinase-like protein</fullName>
    </submittedName>
</protein>
<reference evidence="2 3" key="1">
    <citation type="submission" date="2019-04" db="EMBL/GenBank/DDBJ databases">
        <title>Fungal friends and foes A comparative genomics study of 23 Aspergillus species from section Flavi.</title>
        <authorList>
            <consortium name="DOE Joint Genome Institute"/>
            <person name="Kjaerbolling I."/>
            <person name="Vesth T.C."/>
            <person name="Frisvad J.C."/>
            <person name="Nybo J.L."/>
            <person name="Theobald S."/>
            <person name="Kildgaard S."/>
            <person name="Petersen T.I."/>
            <person name="Kuo A."/>
            <person name="Sato A."/>
            <person name="Lyhne E.K."/>
            <person name="Kogle M.E."/>
            <person name="Wiebenga A."/>
            <person name="Kun R.S."/>
            <person name="Lubbers R.J."/>
            <person name="Makela M.R."/>
            <person name="Barry K."/>
            <person name="Chovatia M."/>
            <person name="Clum A."/>
            <person name="Daum C."/>
            <person name="Haridas S."/>
            <person name="He G."/>
            <person name="LaButti K."/>
            <person name="Lipzen A."/>
            <person name="Mondo S."/>
            <person name="Pangilinan J."/>
            <person name="Riley R."/>
            <person name="Salamov A."/>
            <person name="Simmons B.A."/>
            <person name="Magnuson J.K."/>
            <person name="Henrissat B."/>
            <person name="Mortensen U.H."/>
            <person name="Larsen T.O."/>
            <person name="De vries R.P."/>
            <person name="Grigoriev I.V."/>
            <person name="Machida M."/>
            <person name="Baker S.E."/>
            <person name="Andersen M.R."/>
        </authorList>
    </citation>
    <scope>NUCLEOTIDE SEQUENCE [LARGE SCALE GENOMIC DNA]</scope>
    <source>
        <strain evidence="2 3">CBS 126849</strain>
    </source>
</reference>
<organism evidence="2 3">
    <name type="scientific">Aspergillus novoparasiticus</name>
    <dbReference type="NCBI Taxonomy" id="986946"/>
    <lineage>
        <taxon>Eukaryota</taxon>
        <taxon>Fungi</taxon>
        <taxon>Dikarya</taxon>
        <taxon>Ascomycota</taxon>
        <taxon>Pezizomycotina</taxon>
        <taxon>Eurotiomycetes</taxon>
        <taxon>Eurotiomycetidae</taxon>
        <taxon>Eurotiales</taxon>
        <taxon>Aspergillaceae</taxon>
        <taxon>Aspergillus</taxon>
        <taxon>Aspergillus subgen. Circumdati</taxon>
    </lineage>
</organism>
<dbReference type="InterPro" id="IPR002575">
    <property type="entry name" value="Aminoglycoside_PTrfase"/>
</dbReference>
<keyword evidence="3" id="KW-1185">Reference proteome</keyword>
<proteinExistence type="predicted"/>
<dbReference type="InterPro" id="IPR011009">
    <property type="entry name" value="Kinase-like_dom_sf"/>
</dbReference>
<accession>A0A5N6EM22</accession>
<evidence type="ECO:0000313" key="2">
    <source>
        <dbReference type="EMBL" id="KAB8217834.1"/>
    </source>
</evidence>
<dbReference type="SUPFAM" id="SSF56112">
    <property type="entry name" value="Protein kinase-like (PK-like)"/>
    <property type="match status" value="1"/>
</dbReference>
<evidence type="ECO:0000259" key="1">
    <source>
        <dbReference type="Pfam" id="PF01636"/>
    </source>
</evidence>
<keyword evidence="2" id="KW-0808">Transferase</keyword>
<dbReference type="Gene3D" id="3.30.200.20">
    <property type="entry name" value="Phosphorylase Kinase, domain 1"/>
    <property type="match status" value="1"/>
</dbReference>
<dbReference type="Gene3D" id="3.90.1200.10">
    <property type="match status" value="1"/>
</dbReference>
<dbReference type="Proteomes" id="UP000326799">
    <property type="component" value="Unassembled WGS sequence"/>
</dbReference>
<dbReference type="GO" id="GO:0005739">
    <property type="term" value="C:mitochondrion"/>
    <property type="evidence" value="ECO:0007669"/>
    <property type="project" value="TreeGrafter"/>
</dbReference>
<dbReference type="PANTHER" id="PTHR36091:SF2">
    <property type="entry name" value="AMINOGLYCOSIDE PHOSPHOTRANSFERASE DOMAIN-CONTAINING PROTEIN"/>
    <property type="match status" value="1"/>
</dbReference>
<feature type="domain" description="Aminoglycoside phosphotransferase" evidence="1">
    <location>
        <begin position="99"/>
        <end position="366"/>
    </location>
</feature>
<dbReference type="AlphaFoldDB" id="A0A5N6EM22"/>
<dbReference type="EMBL" id="ML733457">
    <property type="protein sequence ID" value="KAB8217834.1"/>
    <property type="molecule type" value="Genomic_DNA"/>
</dbReference>
<evidence type="ECO:0000313" key="3">
    <source>
        <dbReference type="Proteomes" id="UP000326799"/>
    </source>
</evidence>
<name>A0A5N6EM22_9EURO</name>
<dbReference type="Pfam" id="PF01636">
    <property type="entry name" value="APH"/>
    <property type="match status" value="1"/>
</dbReference>
<dbReference type="GO" id="GO:0016301">
    <property type="term" value="F:kinase activity"/>
    <property type="evidence" value="ECO:0007669"/>
    <property type="project" value="UniProtKB-KW"/>
</dbReference>